<dbReference type="PANTHER" id="PTHR34265:SF1">
    <property type="entry name" value="TYPE III PANTOTHENATE KINASE"/>
    <property type="match status" value="1"/>
</dbReference>
<evidence type="ECO:0000256" key="4">
    <source>
        <dbReference type="ARBA" id="ARBA00005225"/>
    </source>
</evidence>
<feature type="binding site" evidence="16">
    <location>
        <position position="119"/>
    </location>
    <ligand>
        <name>ATP</name>
        <dbReference type="ChEBI" id="CHEBI:30616"/>
    </ligand>
</feature>
<evidence type="ECO:0000256" key="8">
    <source>
        <dbReference type="ARBA" id="ARBA00022679"/>
    </source>
</evidence>
<comment type="subcellular location">
    <subcellularLocation>
        <location evidence="3 16">Cytoplasm</location>
    </subcellularLocation>
</comment>
<feature type="active site" description="Proton acceptor" evidence="16">
    <location>
        <position position="95"/>
    </location>
</feature>
<evidence type="ECO:0000256" key="9">
    <source>
        <dbReference type="ARBA" id="ARBA00022741"/>
    </source>
</evidence>
<comment type="cofactor">
    <cofactor evidence="2">
        <name>K(+)</name>
        <dbReference type="ChEBI" id="CHEBI:29103"/>
    </cofactor>
</comment>
<feature type="binding site" evidence="16">
    <location>
        <position position="169"/>
    </location>
    <ligand>
        <name>substrate</name>
    </ligand>
</feature>
<keyword evidence="8 16" id="KW-0808">Transferase</keyword>
<evidence type="ECO:0000256" key="1">
    <source>
        <dbReference type="ARBA" id="ARBA00001206"/>
    </source>
</evidence>
<gene>
    <name evidence="16" type="primary">coaX</name>
    <name evidence="17" type="ORF">QU481_22145</name>
</gene>
<dbReference type="EMBL" id="JAUEDK010000072">
    <property type="protein sequence ID" value="MDN0077528.1"/>
    <property type="molecule type" value="Genomic_DNA"/>
</dbReference>
<keyword evidence="13 16" id="KW-0173">Coenzyme A biosynthesis</keyword>
<dbReference type="PANTHER" id="PTHR34265">
    <property type="entry name" value="TYPE III PANTOTHENATE KINASE"/>
    <property type="match status" value="1"/>
</dbReference>
<proteinExistence type="inferred from homology"/>
<dbReference type="Proteomes" id="UP001168540">
    <property type="component" value="Unassembled WGS sequence"/>
</dbReference>
<evidence type="ECO:0000256" key="6">
    <source>
        <dbReference type="ARBA" id="ARBA00012102"/>
    </source>
</evidence>
<dbReference type="CDD" id="cd24015">
    <property type="entry name" value="ASKHA_NBD_PanK-III"/>
    <property type="match status" value="1"/>
</dbReference>
<comment type="caution">
    <text evidence="17">The sequence shown here is derived from an EMBL/GenBank/DDBJ whole genome shotgun (WGS) entry which is preliminary data.</text>
</comment>
<dbReference type="Gene3D" id="3.30.420.40">
    <property type="match status" value="2"/>
</dbReference>
<evidence type="ECO:0000256" key="5">
    <source>
        <dbReference type="ARBA" id="ARBA00011738"/>
    </source>
</evidence>
<dbReference type="HAMAP" id="MF_01274">
    <property type="entry name" value="Pantothen_kinase_3"/>
    <property type="match status" value="1"/>
</dbReference>
<comment type="cofactor">
    <cofactor evidence="16">
        <name>NH4(+)</name>
        <dbReference type="ChEBI" id="CHEBI:28938"/>
    </cofactor>
    <cofactor evidence="16">
        <name>K(+)</name>
        <dbReference type="ChEBI" id="CHEBI:29103"/>
    </cofactor>
    <text evidence="16">A monovalent cation. Ammonium or potassium.</text>
</comment>
<reference evidence="17" key="1">
    <citation type="submission" date="2023-06" db="EMBL/GenBank/DDBJ databases">
        <authorList>
            <person name="Zhang S."/>
        </authorList>
    </citation>
    <scope>NUCLEOTIDE SEQUENCE</scope>
    <source>
        <strain evidence="17">SG2303</strain>
    </source>
</reference>
<evidence type="ECO:0000256" key="13">
    <source>
        <dbReference type="ARBA" id="ARBA00022993"/>
    </source>
</evidence>
<dbReference type="GO" id="GO:0004594">
    <property type="term" value="F:pantothenate kinase activity"/>
    <property type="evidence" value="ECO:0007669"/>
    <property type="project" value="UniProtKB-EC"/>
</dbReference>
<evidence type="ECO:0000256" key="10">
    <source>
        <dbReference type="ARBA" id="ARBA00022777"/>
    </source>
</evidence>
<dbReference type="SUPFAM" id="SSF53067">
    <property type="entry name" value="Actin-like ATPase domain"/>
    <property type="match status" value="2"/>
</dbReference>
<evidence type="ECO:0000256" key="3">
    <source>
        <dbReference type="ARBA" id="ARBA00004496"/>
    </source>
</evidence>
<dbReference type="RefSeq" id="WP_289832161.1">
    <property type="nucleotide sequence ID" value="NZ_JAUEDK010000072.1"/>
</dbReference>
<evidence type="ECO:0000256" key="16">
    <source>
        <dbReference type="HAMAP-Rule" id="MF_01274"/>
    </source>
</evidence>
<keyword evidence="11 16" id="KW-0067">ATP-binding</keyword>
<evidence type="ECO:0000256" key="12">
    <source>
        <dbReference type="ARBA" id="ARBA00022958"/>
    </source>
</evidence>
<evidence type="ECO:0000313" key="17">
    <source>
        <dbReference type="EMBL" id="MDN0077528.1"/>
    </source>
</evidence>
<comment type="caution">
    <text evidence="16">Lacks conserved residue(s) required for the propagation of feature annotation.</text>
</comment>
<feature type="binding site" evidence="16">
    <location>
        <begin position="93"/>
        <end position="96"/>
    </location>
    <ligand>
        <name>substrate</name>
    </ligand>
</feature>
<comment type="catalytic activity">
    <reaction evidence="1 16">
        <text>(R)-pantothenate + ATP = (R)-4'-phosphopantothenate + ADP + H(+)</text>
        <dbReference type="Rhea" id="RHEA:16373"/>
        <dbReference type="ChEBI" id="CHEBI:10986"/>
        <dbReference type="ChEBI" id="CHEBI:15378"/>
        <dbReference type="ChEBI" id="CHEBI:29032"/>
        <dbReference type="ChEBI" id="CHEBI:30616"/>
        <dbReference type="ChEBI" id="CHEBI:456216"/>
        <dbReference type="EC" id="2.7.1.33"/>
    </reaction>
</comment>
<feature type="binding site" evidence="16">
    <location>
        <position position="86"/>
    </location>
    <ligand>
        <name>substrate</name>
    </ligand>
</feature>
<keyword evidence="18" id="KW-1185">Reference proteome</keyword>
<comment type="pathway">
    <text evidence="4 16">Cofactor biosynthesis; coenzyme A biosynthesis; CoA from (R)-pantothenate: step 1/5.</text>
</comment>
<evidence type="ECO:0000256" key="15">
    <source>
        <dbReference type="ARBA" id="ARBA00040883"/>
    </source>
</evidence>
<keyword evidence="12 16" id="KW-0630">Potassium</keyword>
<evidence type="ECO:0000256" key="7">
    <source>
        <dbReference type="ARBA" id="ARBA00022490"/>
    </source>
</evidence>
<evidence type="ECO:0000313" key="18">
    <source>
        <dbReference type="Proteomes" id="UP001168540"/>
    </source>
</evidence>
<comment type="similarity">
    <text evidence="14 16">Belongs to the type III pantothenate kinase family.</text>
</comment>
<dbReference type="InterPro" id="IPR043129">
    <property type="entry name" value="ATPase_NBD"/>
</dbReference>
<keyword evidence="9 16" id="KW-0547">Nucleotide-binding</keyword>
<keyword evidence="7 16" id="KW-0963">Cytoplasm</keyword>
<evidence type="ECO:0000256" key="2">
    <source>
        <dbReference type="ARBA" id="ARBA00001958"/>
    </source>
</evidence>
<organism evidence="17 18">
    <name type="scientific">Crenobacter oryzisoli</name>
    <dbReference type="NCBI Taxonomy" id="3056844"/>
    <lineage>
        <taxon>Bacteria</taxon>
        <taxon>Pseudomonadati</taxon>
        <taxon>Pseudomonadota</taxon>
        <taxon>Betaproteobacteria</taxon>
        <taxon>Neisseriales</taxon>
        <taxon>Neisseriaceae</taxon>
        <taxon>Crenobacter</taxon>
    </lineage>
</organism>
<dbReference type="InterPro" id="IPR004619">
    <property type="entry name" value="Type_III_PanK"/>
</dbReference>
<evidence type="ECO:0000256" key="14">
    <source>
        <dbReference type="ARBA" id="ARBA00038036"/>
    </source>
</evidence>
<dbReference type="EC" id="2.7.1.33" evidence="6 16"/>
<evidence type="ECO:0000256" key="11">
    <source>
        <dbReference type="ARBA" id="ARBA00022840"/>
    </source>
</evidence>
<dbReference type="NCBIfam" id="TIGR00671">
    <property type="entry name" value="baf"/>
    <property type="match status" value="1"/>
</dbReference>
<comment type="function">
    <text evidence="16">Catalyzes the phosphorylation of pantothenate (Pan), the first step in CoA biosynthesis.</text>
</comment>
<feature type="binding site" evidence="16">
    <location>
        <begin position="6"/>
        <end position="13"/>
    </location>
    <ligand>
        <name>ATP</name>
        <dbReference type="ChEBI" id="CHEBI:30616"/>
    </ligand>
</feature>
<protein>
    <recommendedName>
        <fullName evidence="15 16">Type III pantothenate kinase</fullName>
        <ecNumber evidence="6 16">2.7.1.33</ecNumber>
    </recommendedName>
    <alternativeName>
        <fullName evidence="16">PanK-III</fullName>
    </alternativeName>
    <alternativeName>
        <fullName evidence="16">Pantothenic acid kinase</fullName>
    </alternativeName>
</protein>
<sequence length="239" mass="25356">MKLLIDAGNTRVKWALTDGAVLCDEGVVTHDFAHELAERWAGLTLEAAWGASVARPTIRDAVEAACPVPVRWMSSERQRGGVTNHYRNIAEQGVDRWMAVLAARARLPGQDVVLASAGTALTVEALTAEGDYLGGLILPGFALMLKSLAAGTAQLDRLAGQWEPFPQATPDALASGALDAMAGAIERLRRRLAEQTGRAPATLVLTGGDAERLLPLLAPPCVIMDNLVIHGLLRVANET</sequence>
<name>A0ABT7XUW8_9NEIS</name>
<dbReference type="Pfam" id="PF03309">
    <property type="entry name" value="Pan_kinase"/>
    <property type="match status" value="1"/>
</dbReference>
<comment type="subunit">
    <text evidence="5 16">Homodimer.</text>
</comment>
<accession>A0ABT7XUW8</accession>
<keyword evidence="10 16" id="KW-0418">Kinase</keyword>